<dbReference type="HOGENOM" id="CLU_491897_0_0_1"/>
<protein>
    <submittedName>
        <fullName evidence="2">Uncharacterized protein</fullName>
    </submittedName>
</protein>
<keyword evidence="1" id="KW-0812">Transmembrane</keyword>
<evidence type="ECO:0000313" key="3">
    <source>
        <dbReference type="Proteomes" id="UP000014978"/>
    </source>
</evidence>
<gene>
    <name evidence="2" type="ORF">SLOPH_1109</name>
</gene>
<keyword evidence="1" id="KW-0472">Membrane</keyword>
<name>S7W6W6_SPRLO</name>
<dbReference type="Proteomes" id="UP000014978">
    <property type="component" value="Unassembled WGS sequence"/>
</dbReference>
<accession>S7W6W6</accession>
<keyword evidence="1" id="KW-1133">Transmembrane helix</keyword>
<dbReference type="EMBL" id="ATCN01000714">
    <property type="protein sequence ID" value="EPR78546.1"/>
    <property type="molecule type" value="Genomic_DNA"/>
</dbReference>
<evidence type="ECO:0000256" key="1">
    <source>
        <dbReference type="SAM" id="Phobius"/>
    </source>
</evidence>
<dbReference type="AlphaFoldDB" id="S7W6W6"/>
<proteinExistence type="predicted"/>
<keyword evidence="3" id="KW-1185">Reference proteome</keyword>
<dbReference type="InParanoid" id="S7W6W6"/>
<dbReference type="VEuPathDB" id="MicrosporidiaDB:SLOPH_1109"/>
<evidence type="ECO:0000313" key="2">
    <source>
        <dbReference type="EMBL" id="EPR78546.1"/>
    </source>
</evidence>
<feature type="transmembrane region" description="Helical" evidence="1">
    <location>
        <begin position="532"/>
        <end position="553"/>
    </location>
</feature>
<organism evidence="2 3">
    <name type="scientific">Spraguea lophii (strain 42_110)</name>
    <name type="common">Microsporidian parasite</name>
    <dbReference type="NCBI Taxonomy" id="1358809"/>
    <lineage>
        <taxon>Eukaryota</taxon>
        <taxon>Fungi</taxon>
        <taxon>Fungi incertae sedis</taxon>
        <taxon>Microsporidia</taxon>
        <taxon>Spragueidae</taxon>
        <taxon>Spraguea</taxon>
    </lineage>
</organism>
<reference evidence="3" key="1">
    <citation type="journal article" date="2013" name="PLoS Genet.">
        <title>The genome of Spraguea lophii and the basis of host-microsporidian interactions.</title>
        <authorList>
            <person name="Campbell S.E."/>
            <person name="Williams T.A."/>
            <person name="Yousuf A."/>
            <person name="Soanes D.M."/>
            <person name="Paszkiewicz K.H."/>
            <person name="Williams B.A.P."/>
        </authorList>
    </citation>
    <scope>NUCLEOTIDE SEQUENCE [LARGE SCALE GENOMIC DNA]</scope>
    <source>
        <strain evidence="3">42_110</strain>
    </source>
</reference>
<sequence length="554" mass="64973">MISRKFLLQNIGLLAHSSILLNINRSAPRFFQIMIFLYCMRILTAFAEIKRENSLLRQNYNTTDKKSLYDDDFEALKIRLNNFCDEVTDEHNGPIKTIQHLKPGMSKKYIQLKNHDVKEYLSKIMLFVQSFISYMKYLENDFAPLKEKLDKENFKFVTDFEEVNSMMLHGYYKIKNVCITAQLEIEDGCDIDNSSSQYLFIDIVDDIFQLGLIYIKAKRIEMEICNLNYIVNNREKLFNVFERRNSKNKKRRITLDCEEFEVLKKEHYALIEKSDESFLQKIDKNRKIINCEFAEICNLGEVLKTQIKKEENIIQHTYLIEESKLYEKSSNVLDNMKDDQMYLEDTCNFSIDKSLKDQLYDEATRISMEIPEIDYATNTSVIIHNENSSSSNLNTTERDDNLSVSIRNSMEIKAEISYDTSSNNIKYEHHCNDHNFQAKLCKDYIKEEELKITEYGNEIKNISHTKHWRPIKKAEIDFDKISIIESDIPILETGTSIRINDLYGSDLSIYSIESNDEEATTKSCRFCSNRKLMAIPLALLCILFLFCVIKACLS</sequence>
<comment type="caution">
    <text evidence="2">The sequence shown here is derived from an EMBL/GenBank/DDBJ whole genome shotgun (WGS) entry which is preliminary data.</text>
</comment>